<keyword evidence="1" id="KW-0677">Repeat</keyword>
<dbReference type="GO" id="GO:0004674">
    <property type="term" value="F:protein serine/threonine kinase activity"/>
    <property type="evidence" value="ECO:0007669"/>
    <property type="project" value="UniProtKB-KW"/>
</dbReference>
<keyword evidence="5" id="KW-0472">Membrane</keyword>
<dbReference type="InterPro" id="IPR036388">
    <property type="entry name" value="WH-like_DNA-bd_sf"/>
</dbReference>
<sequence length="600" mass="65564">MQVSNTHSDSWRMGELLLHASPPELLRNGQPVSLDRSSLLVLLALVTAHGEPVTKEQLLLEGWPNRVVHENSLAKAISRLRTALKPDAVDIKAVHGFGYRLEAAALERMATEPRQPPVPAGMPVRPVRKKSFAVLIAAVVCLCLSAIAAGTYYWQEYTDNAQADALLQFLAEDLLVSVDPYAAPANLEKQNEMRFMVERIVTTMDTRFAGEPNVLMTLHHAVARAFSGWGEYDKAVSHLQQAKRLAEAQALRAETIALEASLCNHLRLAGKTHAAEQACDIAVTNAARVDAPGLSAVRVERAKLLFEIGRYQAAVDELMMVLVSAGPATDQHIIADAHWFLGLSLRKLARFDDADAAFKALLESRQQLHPSNHPLIAWAYTDYGDFLVHVGRFEQANTLLGRAQEIFTVTLGPEHVESVSPAYSLGVMYNETQRWADAISTLNTVLAVYQQGLGADHLWTLYTLGELALAYAGAGDTEKARALLAQSRTIGERQLYGRPSKSAHFHMRWAQALLQMQDYAGADAELALARQALRDGFPTDHPLHATGYCLAANLSLAQGDRSGARLLTNRCAQQMGALNMPASFPLNAQLASLNRALAEG</sequence>
<dbReference type="SUPFAM" id="SSF48452">
    <property type="entry name" value="TPR-like"/>
    <property type="match status" value="3"/>
</dbReference>
<keyword evidence="2" id="KW-0802">TPR repeat</keyword>
<dbReference type="eggNOG" id="COG3710">
    <property type="taxonomic scope" value="Bacteria"/>
</dbReference>
<accession>K4KMX7</accession>
<keyword evidence="3 4" id="KW-0238">DNA-binding</keyword>
<dbReference type="AlphaFoldDB" id="K4KMX7"/>
<dbReference type="eggNOG" id="COG0457">
    <property type="taxonomic scope" value="Bacteria"/>
</dbReference>
<dbReference type="RefSeq" id="WP_015047739.1">
    <property type="nucleotide sequence ID" value="NC_018868.3"/>
</dbReference>
<keyword evidence="8" id="KW-1185">Reference proteome</keyword>
<keyword evidence="5" id="KW-0812">Transmembrane</keyword>
<dbReference type="Pfam" id="PF13424">
    <property type="entry name" value="TPR_12"/>
    <property type="match status" value="2"/>
</dbReference>
<dbReference type="KEGG" id="saga:M5M_12020"/>
<dbReference type="GO" id="GO:0003677">
    <property type="term" value="F:DNA binding"/>
    <property type="evidence" value="ECO:0007669"/>
    <property type="project" value="UniProtKB-UniRule"/>
</dbReference>
<dbReference type="HOGENOM" id="CLU_454832_0_0_6"/>
<dbReference type="STRING" id="1117647.M5M_12020"/>
<dbReference type="InterPro" id="IPR019734">
    <property type="entry name" value="TPR_rpt"/>
</dbReference>
<evidence type="ECO:0000259" key="6">
    <source>
        <dbReference type="PROSITE" id="PS51755"/>
    </source>
</evidence>
<gene>
    <name evidence="7" type="ordered locus">M5M_12020</name>
</gene>
<keyword evidence="7" id="KW-0418">Kinase</keyword>
<dbReference type="InterPro" id="IPR016032">
    <property type="entry name" value="Sig_transdc_resp-reg_C-effctor"/>
</dbReference>
<keyword evidence="7" id="KW-0808">Transferase</keyword>
<organism evidence="7 8">
    <name type="scientific">Simiduia agarivorans (strain DSM 21679 / JCM 13881 / BCRC 17597 / SA1)</name>
    <dbReference type="NCBI Taxonomy" id="1117647"/>
    <lineage>
        <taxon>Bacteria</taxon>
        <taxon>Pseudomonadati</taxon>
        <taxon>Pseudomonadota</taxon>
        <taxon>Gammaproteobacteria</taxon>
        <taxon>Cellvibrionales</taxon>
        <taxon>Cellvibrionaceae</taxon>
        <taxon>Simiduia</taxon>
    </lineage>
</organism>
<feature type="domain" description="OmpR/PhoB-type" evidence="6">
    <location>
        <begin position="8"/>
        <end position="103"/>
    </location>
</feature>
<keyword evidence="5" id="KW-1133">Transmembrane helix</keyword>
<keyword evidence="7" id="KW-0723">Serine/threonine-protein kinase</keyword>
<dbReference type="PANTHER" id="PTHR45641:SF19">
    <property type="entry name" value="NEPHROCYSTIN-3"/>
    <property type="match status" value="1"/>
</dbReference>
<reference evidence="7 8" key="1">
    <citation type="journal article" date="2013" name="Genome Announc.">
        <title>Complete genome sequence of Simiduia agarivorans SA1(T), a marine bacterium able to degrade a variety of polysaccharides.</title>
        <authorList>
            <person name="Lin S.Y."/>
            <person name="Shieh W.Y."/>
            <person name="Chen J.S."/>
            <person name="Tang S.L."/>
        </authorList>
    </citation>
    <scope>NUCLEOTIDE SEQUENCE [LARGE SCALE GENOMIC DNA]</scope>
    <source>
        <strain evidence="8">DSM 21679 / JCM 13881 / BCRC 17597 / SA1</strain>
    </source>
</reference>
<dbReference type="SUPFAM" id="SSF46894">
    <property type="entry name" value="C-terminal effector domain of the bipartite response regulators"/>
    <property type="match status" value="1"/>
</dbReference>
<evidence type="ECO:0000313" key="8">
    <source>
        <dbReference type="Proteomes" id="UP000000466"/>
    </source>
</evidence>
<evidence type="ECO:0000256" key="2">
    <source>
        <dbReference type="ARBA" id="ARBA00022803"/>
    </source>
</evidence>
<evidence type="ECO:0000313" key="7">
    <source>
        <dbReference type="EMBL" id="AFU99575.1"/>
    </source>
</evidence>
<dbReference type="EMBL" id="CP003746">
    <property type="protein sequence ID" value="AFU99575.1"/>
    <property type="molecule type" value="Genomic_DNA"/>
</dbReference>
<dbReference type="GO" id="GO:0000160">
    <property type="term" value="P:phosphorelay signal transduction system"/>
    <property type="evidence" value="ECO:0007669"/>
    <property type="project" value="InterPro"/>
</dbReference>
<evidence type="ECO:0000256" key="3">
    <source>
        <dbReference type="ARBA" id="ARBA00023125"/>
    </source>
</evidence>
<dbReference type="Pfam" id="PF00486">
    <property type="entry name" value="Trans_reg_C"/>
    <property type="match status" value="1"/>
</dbReference>
<dbReference type="InterPro" id="IPR011990">
    <property type="entry name" value="TPR-like_helical_dom_sf"/>
</dbReference>
<dbReference type="OrthoDB" id="1971692at2"/>
<dbReference type="Proteomes" id="UP000000466">
    <property type="component" value="Chromosome"/>
</dbReference>
<name>K4KMX7_SIMAS</name>
<evidence type="ECO:0000256" key="4">
    <source>
        <dbReference type="PROSITE-ProRule" id="PRU01091"/>
    </source>
</evidence>
<evidence type="ECO:0000256" key="1">
    <source>
        <dbReference type="ARBA" id="ARBA00022737"/>
    </source>
</evidence>
<dbReference type="Gene3D" id="1.10.10.10">
    <property type="entry name" value="Winged helix-like DNA-binding domain superfamily/Winged helix DNA-binding domain"/>
    <property type="match status" value="1"/>
</dbReference>
<feature type="transmembrane region" description="Helical" evidence="5">
    <location>
        <begin position="132"/>
        <end position="154"/>
    </location>
</feature>
<feature type="DNA-binding region" description="OmpR/PhoB-type" evidence="4">
    <location>
        <begin position="8"/>
        <end position="103"/>
    </location>
</feature>
<protein>
    <submittedName>
        <fullName evidence="7">Serine/threonine protein kinase</fullName>
    </submittedName>
</protein>
<evidence type="ECO:0000256" key="5">
    <source>
        <dbReference type="SAM" id="Phobius"/>
    </source>
</evidence>
<dbReference type="PROSITE" id="PS51755">
    <property type="entry name" value="OMPR_PHOB"/>
    <property type="match status" value="1"/>
</dbReference>
<dbReference type="SMART" id="SM00862">
    <property type="entry name" value="Trans_reg_C"/>
    <property type="match status" value="1"/>
</dbReference>
<dbReference type="GO" id="GO:0006355">
    <property type="term" value="P:regulation of DNA-templated transcription"/>
    <property type="evidence" value="ECO:0007669"/>
    <property type="project" value="InterPro"/>
</dbReference>
<dbReference type="Gene3D" id="1.25.40.10">
    <property type="entry name" value="Tetratricopeptide repeat domain"/>
    <property type="match status" value="2"/>
</dbReference>
<dbReference type="InterPro" id="IPR001867">
    <property type="entry name" value="OmpR/PhoB-type_DNA-bd"/>
</dbReference>
<dbReference type="PANTHER" id="PTHR45641">
    <property type="entry name" value="TETRATRICOPEPTIDE REPEAT PROTEIN (AFU_ORTHOLOGUE AFUA_6G03870)"/>
    <property type="match status" value="1"/>
</dbReference>
<proteinExistence type="predicted"/>
<dbReference type="SMART" id="SM00028">
    <property type="entry name" value="TPR"/>
    <property type="match status" value="4"/>
</dbReference>